<dbReference type="EMBL" id="JBHMAS010000157">
    <property type="protein sequence ID" value="MFB9785551.1"/>
    <property type="molecule type" value="Genomic_DNA"/>
</dbReference>
<accession>A0ABV5XU15</accession>
<dbReference type="InterPro" id="IPR048868">
    <property type="entry name" value="OGG-like_put"/>
</dbReference>
<dbReference type="Pfam" id="PF21790">
    <property type="entry name" value="OGG"/>
    <property type="match status" value="1"/>
</dbReference>
<gene>
    <name evidence="1" type="ORF">ACFFQ6_38295</name>
</gene>
<organism evidence="1 2">
    <name type="scientific">Rhodococcus baikonurensis</name>
    <dbReference type="NCBI Taxonomy" id="172041"/>
    <lineage>
        <taxon>Bacteria</taxon>
        <taxon>Bacillati</taxon>
        <taxon>Actinomycetota</taxon>
        <taxon>Actinomycetes</taxon>
        <taxon>Mycobacteriales</taxon>
        <taxon>Nocardiaceae</taxon>
        <taxon>Rhodococcus</taxon>
        <taxon>Rhodococcus erythropolis group</taxon>
    </lineage>
</organism>
<evidence type="ECO:0000313" key="2">
    <source>
        <dbReference type="Proteomes" id="UP001589587"/>
    </source>
</evidence>
<evidence type="ECO:0000313" key="1">
    <source>
        <dbReference type="EMBL" id="MFB9785551.1"/>
    </source>
</evidence>
<comment type="caution">
    <text evidence="1">The sequence shown here is derived from an EMBL/GenBank/DDBJ whole genome shotgun (WGS) entry which is preliminary data.</text>
</comment>
<protein>
    <submittedName>
        <fullName evidence="1">Uncharacterized protein</fullName>
    </submittedName>
</protein>
<proteinExistence type="predicted"/>
<keyword evidence="2" id="KW-1185">Reference proteome</keyword>
<dbReference type="Proteomes" id="UP001589587">
    <property type="component" value="Unassembled WGS sequence"/>
</dbReference>
<name>A0ABV5XU15_9NOCA</name>
<dbReference type="RefSeq" id="WP_378377664.1">
    <property type="nucleotide sequence ID" value="NZ_JBHMAS010000157.1"/>
</dbReference>
<reference evidence="1 2" key="1">
    <citation type="submission" date="2024-09" db="EMBL/GenBank/DDBJ databases">
        <authorList>
            <person name="Sun Q."/>
            <person name="Mori K."/>
        </authorList>
    </citation>
    <scope>NUCLEOTIDE SEQUENCE [LARGE SCALE GENOMIC DNA]</scope>
    <source>
        <strain evidence="1 2">JCM 11411</strain>
    </source>
</reference>
<sequence length="255" mass="29520">MDPRDEPLTVPDDCIRWCTARDQGIAVLDDMTLVDLDWWNTRLDRHRIPVRIAGHDRDGRQIDTGTAYLSRSDLQRESCILEFDGRRDLTALYLCAAWLYAHPHRGRARRFVDVRTPSTPDQPFRVITEAFAACERSPALIDAGPFRQWSGWPKAPGVGPSLLSLYCWATHPDSIRRPQLLDQQSVSTLIQHGWLENPSVPQFTVVRFTRYTDLLHHWARQADTTAELVEMWLTHHWRTQIAAADRLRRGHRNIT</sequence>